<accession>A0A0F8VRD3</accession>
<organism evidence="2">
    <name type="scientific">marine sediment metagenome</name>
    <dbReference type="NCBI Taxonomy" id="412755"/>
    <lineage>
        <taxon>unclassified sequences</taxon>
        <taxon>metagenomes</taxon>
        <taxon>ecological metagenomes</taxon>
    </lineage>
</organism>
<evidence type="ECO:0000313" key="2">
    <source>
        <dbReference type="EMBL" id="KKK46867.1"/>
    </source>
</evidence>
<dbReference type="PANTHER" id="PTHR43751:SF1">
    <property type="entry name" value="SULFATASE ATSG-RELATED"/>
    <property type="match status" value="1"/>
</dbReference>
<dbReference type="SUPFAM" id="SSF53649">
    <property type="entry name" value="Alkaline phosphatase-like"/>
    <property type="match status" value="1"/>
</dbReference>
<dbReference type="Pfam" id="PF00884">
    <property type="entry name" value="Sulfatase"/>
    <property type="match status" value="1"/>
</dbReference>
<dbReference type="Gene3D" id="3.40.720.10">
    <property type="entry name" value="Alkaline Phosphatase, subunit A"/>
    <property type="match status" value="1"/>
</dbReference>
<reference evidence="2" key="1">
    <citation type="journal article" date="2015" name="Nature">
        <title>Complex archaea that bridge the gap between prokaryotes and eukaryotes.</title>
        <authorList>
            <person name="Spang A."/>
            <person name="Saw J.H."/>
            <person name="Jorgensen S.L."/>
            <person name="Zaremba-Niedzwiedzka K."/>
            <person name="Martijn J."/>
            <person name="Lind A.E."/>
            <person name="van Eijk R."/>
            <person name="Schleper C."/>
            <person name="Guy L."/>
            <person name="Ettema T.J."/>
        </authorList>
    </citation>
    <scope>NUCLEOTIDE SEQUENCE</scope>
</reference>
<dbReference type="PANTHER" id="PTHR43751">
    <property type="entry name" value="SULFATASE"/>
    <property type="match status" value="1"/>
</dbReference>
<evidence type="ECO:0000259" key="1">
    <source>
        <dbReference type="Pfam" id="PF00884"/>
    </source>
</evidence>
<dbReference type="AlphaFoldDB" id="A0A0F8VRD3"/>
<name>A0A0F8VRD3_9ZZZZ</name>
<gene>
    <name evidence="2" type="ORF">LCGC14_3160950</name>
</gene>
<dbReference type="InterPro" id="IPR052701">
    <property type="entry name" value="GAG_Ulvan_Degrading_Sulfatases"/>
</dbReference>
<dbReference type="EMBL" id="LAZR01069867">
    <property type="protein sequence ID" value="KKK46867.1"/>
    <property type="molecule type" value="Genomic_DNA"/>
</dbReference>
<comment type="caution">
    <text evidence="2">The sequence shown here is derived from an EMBL/GenBank/DDBJ whole genome shotgun (WGS) entry which is preliminary data.</text>
</comment>
<proteinExistence type="predicted"/>
<feature type="non-terminal residue" evidence="2">
    <location>
        <position position="1"/>
    </location>
</feature>
<feature type="domain" description="Sulfatase N-terminal" evidence="1">
    <location>
        <begin position="41"/>
        <end position="215"/>
    </location>
</feature>
<dbReference type="InterPro" id="IPR017850">
    <property type="entry name" value="Alkaline_phosphatase_core_sf"/>
</dbReference>
<protein>
    <recommendedName>
        <fullName evidence="1">Sulfatase N-terminal domain-containing protein</fullName>
    </recommendedName>
</protein>
<dbReference type="InterPro" id="IPR000917">
    <property type="entry name" value="Sulfatase_N"/>
</dbReference>
<sequence length="333" mass="37599">TSYHDKAVPPALRGGYDDYWLASDILEFTSHSYDGHMYRADGSRREFTEGRYRVDVQTDWVLEYLDSRSGDKPFYLMVSYIEPHHQNDHHCYEGPRGSKERWKDYEVPGDLEGTEGDWRENFPDYLGQCNSLDENLGRIRAKLEELGIADNTLIVYTSDHGSHFCTRNSEYKRACHDACIRIPMIVCGPGFDGGKVVTDLAGLIDIPETLLAAGGVDVPEFMRGRPLQQIVSGAPDDWRTEVFLQISESHFGRALRTPRWTYEAVAPDVGGGGLHAQQLVEAHLYDNDADPHQKNNLVSDPAHTDIRAELRQRLTQRIIAAAEPEPTIEPAKV</sequence>